<feature type="compositionally biased region" description="Polar residues" evidence="6">
    <location>
        <begin position="314"/>
        <end position="339"/>
    </location>
</feature>
<protein>
    <recommendedName>
        <fullName evidence="12">VIN3-like protein 2</fullName>
    </recommendedName>
</protein>
<keyword evidence="11" id="KW-1185">Reference proteome</keyword>
<dbReference type="GO" id="GO:0040029">
    <property type="term" value="P:epigenetic regulation of gene expression"/>
    <property type="evidence" value="ECO:0007669"/>
    <property type="project" value="InterPro"/>
</dbReference>
<dbReference type="Pfam" id="PF23380">
    <property type="entry name" value="VIN3_C"/>
    <property type="match status" value="1"/>
</dbReference>
<dbReference type="GO" id="GO:0005634">
    <property type="term" value="C:nucleus"/>
    <property type="evidence" value="ECO:0007669"/>
    <property type="project" value="UniProtKB-SubCell"/>
</dbReference>
<name>A0A8T0XAH9_PANVG</name>
<gene>
    <name evidence="10" type="ORF">PVAP13_1KG048900</name>
</gene>
<accession>A0A8T0XAH9</accession>
<evidence type="ECO:0000256" key="6">
    <source>
        <dbReference type="SAM" id="MobiDB-lite"/>
    </source>
</evidence>
<evidence type="ECO:0000256" key="4">
    <source>
        <dbReference type="ARBA" id="ARBA00022833"/>
    </source>
</evidence>
<dbReference type="GO" id="GO:0008270">
    <property type="term" value="F:zinc ion binding"/>
    <property type="evidence" value="ECO:0007669"/>
    <property type="project" value="UniProtKB-KW"/>
</dbReference>
<dbReference type="InterPro" id="IPR056990">
    <property type="entry name" value="VIN3-like_C"/>
</dbReference>
<comment type="subcellular location">
    <subcellularLocation>
        <location evidence="1">Nucleus</location>
    </subcellularLocation>
</comment>
<evidence type="ECO:0008006" key="12">
    <source>
        <dbReference type="Google" id="ProtNLM"/>
    </source>
</evidence>
<feature type="domain" description="VIN3-like fibronectin type-III" evidence="8">
    <location>
        <begin position="207"/>
        <end position="296"/>
    </location>
</feature>
<keyword evidence="2" id="KW-0479">Metal-binding</keyword>
<feature type="region of interest" description="Disordered" evidence="6">
    <location>
        <begin position="450"/>
        <end position="509"/>
    </location>
</feature>
<evidence type="ECO:0000259" key="9">
    <source>
        <dbReference type="Pfam" id="PF23380"/>
    </source>
</evidence>
<dbReference type="Pfam" id="PF23376">
    <property type="entry name" value="Fn3_VIN3"/>
    <property type="match status" value="1"/>
</dbReference>
<sequence length="605" mass="67297">MCKRKRETCRAILREKFCRRCTCCICFSYDDNKDPSLWLFCSSDEPLQKDSCGFSCHLECALKDERTGILQSGQCKKLDGGYYCTRCWKQNDLLGSWKKQLVIAKDARRLDVLCHRIFLSHKILMATEKYLVLHKIVDTALKKLEAEVGPMSGAPNMGRGIVSRLTVGAEVQKLCVQAINAMESMFSAASPAYSRLQRPCMVPPNFIKFEAITQSSVTIFLDLYQCHMLAQEATSFNLWHRVAVTESYLSNPTGIILPQSKKLPVTELAPATTYIFKVIAFKNSIELGSWEVRMKTSCQKEDPSGLVPGGAGLEQNNGSPKTNSDGQSDPSSEGVDSNNNTAVYADLNKSPESDFEYCEKPEILDSDKASNHPSERMEDLQNIQMAAARVTEVTELEEAPGLSASALDEEPNPCVQTVKLIESSNSVDHIPRSQDTSNAPPGNELVIIAPRYSGSVPPTAPRGMESGKENGARSFKPNPCDNIVQNGSSRPEREPGNSSNKRTSGKLDDIGHKDGCSEASYEYCIRVVRWLECEGYIETNFRVKFLTWFSLRATPHERKIVSVYVDTLIEDPVSLSGQLVDSFSETIYSKKRSSMPSGFCMDLWH</sequence>
<evidence type="ECO:0000259" key="7">
    <source>
        <dbReference type="Pfam" id="PF07227"/>
    </source>
</evidence>
<comment type="caution">
    <text evidence="10">The sequence shown here is derived from an EMBL/GenBank/DDBJ whole genome shotgun (WGS) entry which is preliminary data.</text>
</comment>
<dbReference type="InterPro" id="IPR044514">
    <property type="entry name" value="VIN3-like"/>
</dbReference>
<dbReference type="EMBL" id="CM029037">
    <property type="protein sequence ID" value="KAG2656027.1"/>
    <property type="molecule type" value="Genomic_DNA"/>
</dbReference>
<dbReference type="PANTHER" id="PTHR46286">
    <property type="entry name" value="VIN3-LIKE PROTEIN 2-RELATED"/>
    <property type="match status" value="1"/>
</dbReference>
<keyword evidence="5" id="KW-0539">Nucleus</keyword>
<evidence type="ECO:0000256" key="5">
    <source>
        <dbReference type="ARBA" id="ARBA00023242"/>
    </source>
</evidence>
<dbReference type="InterPro" id="IPR032881">
    <property type="entry name" value="Oberon-like_PHD"/>
</dbReference>
<reference evidence="10" key="1">
    <citation type="submission" date="2020-05" db="EMBL/GenBank/DDBJ databases">
        <title>WGS assembly of Panicum virgatum.</title>
        <authorList>
            <person name="Lovell J.T."/>
            <person name="Jenkins J."/>
            <person name="Shu S."/>
            <person name="Juenger T.E."/>
            <person name="Schmutz J."/>
        </authorList>
    </citation>
    <scope>NUCLEOTIDE SEQUENCE</scope>
    <source>
        <strain evidence="10">AP13</strain>
    </source>
</reference>
<dbReference type="PANTHER" id="PTHR46286:SF2">
    <property type="entry name" value="VIN3-LIKE PROTEIN 2"/>
    <property type="match status" value="1"/>
</dbReference>
<evidence type="ECO:0000259" key="8">
    <source>
        <dbReference type="Pfam" id="PF23376"/>
    </source>
</evidence>
<proteinExistence type="predicted"/>
<evidence type="ECO:0000256" key="3">
    <source>
        <dbReference type="ARBA" id="ARBA00022771"/>
    </source>
</evidence>
<evidence type="ECO:0000313" key="11">
    <source>
        <dbReference type="Proteomes" id="UP000823388"/>
    </source>
</evidence>
<organism evidence="10 11">
    <name type="scientific">Panicum virgatum</name>
    <name type="common">Blackwell switchgrass</name>
    <dbReference type="NCBI Taxonomy" id="38727"/>
    <lineage>
        <taxon>Eukaryota</taxon>
        <taxon>Viridiplantae</taxon>
        <taxon>Streptophyta</taxon>
        <taxon>Embryophyta</taxon>
        <taxon>Tracheophyta</taxon>
        <taxon>Spermatophyta</taxon>
        <taxon>Magnoliopsida</taxon>
        <taxon>Liliopsida</taxon>
        <taxon>Poales</taxon>
        <taxon>Poaceae</taxon>
        <taxon>PACMAD clade</taxon>
        <taxon>Panicoideae</taxon>
        <taxon>Panicodae</taxon>
        <taxon>Paniceae</taxon>
        <taxon>Panicinae</taxon>
        <taxon>Panicum</taxon>
        <taxon>Panicum sect. Hiantes</taxon>
    </lineage>
</organism>
<feature type="region of interest" description="Disordered" evidence="6">
    <location>
        <begin position="299"/>
        <end position="339"/>
    </location>
</feature>
<evidence type="ECO:0000256" key="2">
    <source>
        <dbReference type="ARBA" id="ARBA00022723"/>
    </source>
</evidence>
<dbReference type="AlphaFoldDB" id="A0A8T0XAH9"/>
<feature type="domain" description="Oberon-like PHD finger" evidence="7">
    <location>
        <begin position="13"/>
        <end position="121"/>
    </location>
</feature>
<dbReference type="Proteomes" id="UP000823388">
    <property type="component" value="Chromosome 1K"/>
</dbReference>
<dbReference type="GO" id="GO:0010048">
    <property type="term" value="P:vernalization response"/>
    <property type="evidence" value="ECO:0007669"/>
    <property type="project" value="InterPro"/>
</dbReference>
<dbReference type="InterPro" id="IPR058585">
    <property type="entry name" value="Fn3_VIN3"/>
</dbReference>
<keyword evidence="4" id="KW-0862">Zinc</keyword>
<dbReference type="Pfam" id="PF07227">
    <property type="entry name" value="PHD_Oberon"/>
    <property type="match status" value="1"/>
</dbReference>
<evidence type="ECO:0000256" key="1">
    <source>
        <dbReference type="ARBA" id="ARBA00004123"/>
    </source>
</evidence>
<evidence type="ECO:0000313" key="10">
    <source>
        <dbReference type="EMBL" id="KAG2656027.1"/>
    </source>
</evidence>
<feature type="domain" description="VIN3-like C-terminal" evidence="9">
    <location>
        <begin position="519"/>
        <end position="591"/>
    </location>
</feature>
<keyword evidence="3" id="KW-0863">Zinc-finger</keyword>